<keyword evidence="5" id="KW-0067">ATP-binding</keyword>
<dbReference type="PANTHER" id="PTHR43707">
    <property type="entry name" value="HISTIDYL-TRNA SYNTHETASE"/>
    <property type="match status" value="1"/>
</dbReference>
<comment type="subcellular location">
    <subcellularLocation>
        <location evidence="5">Cytoplasm</location>
    </subcellularLocation>
</comment>
<dbReference type="PANTHER" id="PTHR43707:SF1">
    <property type="entry name" value="HISTIDINE--TRNA LIGASE, MITOCHONDRIAL-RELATED"/>
    <property type="match status" value="1"/>
</dbReference>
<dbReference type="Gene3D" id="3.40.50.800">
    <property type="entry name" value="Anticodon-binding domain"/>
    <property type="match status" value="1"/>
</dbReference>
<feature type="binding site" evidence="6">
    <location>
        <position position="129"/>
    </location>
    <ligand>
        <name>L-histidine</name>
        <dbReference type="ChEBI" id="CHEBI:57595"/>
    </ligand>
</feature>
<feature type="binding site" evidence="6">
    <location>
        <position position="254"/>
    </location>
    <ligand>
        <name>L-histidine</name>
        <dbReference type="ChEBI" id="CHEBI:57595"/>
    </ligand>
</feature>
<dbReference type="InterPro" id="IPR015807">
    <property type="entry name" value="His-tRNA-ligase"/>
</dbReference>
<dbReference type="InterPro" id="IPR041715">
    <property type="entry name" value="HisRS-like_core"/>
</dbReference>
<dbReference type="Pfam" id="PF13393">
    <property type="entry name" value="tRNA-synt_His"/>
    <property type="match status" value="1"/>
</dbReference>
<dbReference type="Proteomes" id="UP000886129">
    <property type="component" value="Unassembled WGS sequence"/>
</dbReference>
<comment type="similarity">
    <text evidence="1 5">Belongs to the class-II aminoacyl-tRNA synthetase family.</text>
</comment>
<proteinExistence type="inferred from homology"/>
<dbReference type="SUPFAM" id="SSF52954">
    <property type="entry name" value="Class II aaRS ABD-related"/>
    <property type="match status" value="1"/>
</dbReference>
<dbReference type="SUPFAM" id="SSF55681">
    <property type="entry name" value="Class II aaRS and biotin synthetases"/>
    <property type="match status" value="1"/>
</dbReference>
<keyword evidence="2 5" id="KW-0547">Nucleotide-binding</keyword>
<keyword evidence="5" id="KW-0648">Protein biosynthesis</keyword>
<accession>A0A7C5DUW8</accession>
<evidence type="ECO:0000256" key="5">
    <source>
        <dbReference type="HAMAP-Rule" id="MF_00127"/>
    </source>
</evidence>
<dbReference type="Gene3D" id="3.30.930.10">
    <property type="entry name" value="Bira Bifunctional Protein, Domain 2"/>
    <property type="match status" value="1"/>
</dbReference>
<feature type="binding site" evidence="6">
    <location>
        <position position="111"/>
    </location>
    <ligand>
        <name>L-histidine</name>
        <dbReference type="ChEBI" id="CHEBI:57595"/>
    </ligand>
</feature>
<comment type="catalytic activity">
    <reaction evidence="4 5">
        <text>tRNA(His) + L-histidine + ATP = L-histidyl-tRNA(His) + AMP + diphosphate + H(+)</text>
        <dbReference type="Rhea" id="RHEA:17313"/>
        <dbReference type="Rhea" id="RHEA-COMP:9665"/>
        <dbReference type="Rhea" id="RHEA-COMP:9689"/>
        <dbReference type="ChEBI" id="CHEBI:15378"/>
        <dbReference type="ChEBI" id="CHEBI:30616"/>
        <dbReference type="ChEBI" id="CHEBI:33019"/>
        <dbReference type="ChEBI" id="CHEBI:57595"/>
        <dbReference type="ChEBI" id="CHEBI:78442"/>
        <dbReference type="ChEBI" id="CHEBI:78527"/>
        <dbReference type="ChEBI" id="CHEBI:456215"/>
        <dbReference type="EC" id="6.1.1.21"/>
    </reaction>
</comment>
<sequence>MIKRIKGTQDIYLEEMKYWHYVESAVREVTRLYAFQEVRTPIFEATELFKRSVGESTDVVQKEMYTFEDKGGRSITLRPEGTASIARAFVENGFINLGAPMKLYYMGPMFRYERPQAGRLRQFHQIGIETLGSSHPTADYEVIEFAMSLLKRLKIDDAKLYINTVGCEKCRPNYKQALRDFYADKIDGLCTDCKRRYDTNIMRLLDCKVDSEVAAKAPSIHSYLCDECSKHFNELQELLKANNIDFEIDSRLVRGLDYYTKTAFEIRAESLGSQNQIIGGGRYDGLVEYIGGKAIPAVGFAAGIERIIMVLRSMGIKPETEEIASVAVLPMLENAFTLAFEYARRLRKRNISVFVDVMERNLRNRLKHASRIGTKIVVIIGEEEIEKNLATVKVLDTGSQFKVDGDFMASFVEEKLMEL</sequence>
<dbReference type="InterPro" id="IPR036621">
    <property type="entry name" value="Anticodon-bd_dom_sf"/>
</dbReference>
<dbReference type="EC" id="6.1.1.21" evidence="5"/>
<name>A0A7C5DUW8_9BACT</name>
<comment type="caution">
    <text evidence="8">The sequence shown here is derived from an EMBL/GenBank/DDBJ whole genome shotgun (WGS) entry which is preliminary data.</text>
</comment>
<keyword evidence="3 5" id="KW-0030">Aminoacyl-tRNA synthetase</keyword>
<organism evidence="8">
    <name type="scientific">Kosmotoga arenicorallina</name>
    <dbReference type="NCBI Taxonomy" id="688066"/>
    <lineage>
        <taxon>Bacteria</taxon>
        <taxon>Thermotogati</taxon>
        <taxon>Thermotogota</taxon>
        <taxon>Thermotogae</taxon>
        <taxon>Kosmotogales</taxon>
        <taxon>Kosmotogaceae</taxon>
        <taxon>Kosmotoga</taxon>
    </lineage>
</organism>
<keyword evidence="5 8" id="KW-0436">Ligase</keyword>
<evidence type="ECO:0000259" key="7">
    <source>
        <dbReference type="PROSITE" id="PS50862"/>
    </source>
</evidence>
<dbReference type="GO" id="GO:0005524">
    <property type="term" value="F:ATP binding"/>
    <property type="evidence" value="ECO:0007669"/>
    <property type="project" value="UniProtKB-UniRule"/>
</dbReference>
<dbReference type="InterPro" id="IPR045864">
    <property type="entry name" value="aa-tRNA-synth_II/BPL/LPL"/>
</dbReference>
<dbReference type="InterPro" id="IPR004154">
    <property type="entry name" value="Anticodon-bd"/>
</dbReference>
<feature type="binding site" evidence="6">
    <location>
        <begin position="258"/>
        <end position="259"/>
    </location>
    <ligand>
        <name>L-histidine</name>
        <dbReference type="ChEBI" id="CHEBI:57595"/>
    </ligand>
</feature>
<dbReference type="InterPro" id="IPR004516">
    <property type="entry name" value="HisRS/HisZ"/>
</dbReference>
<comment type="subunit">
    <text evidence="5">Homodimer.</text>
</comment>
<dbReference type="AlphaFoldDB" id="A0A7C5DUW8"/>
<feature type="binding site" evidence="6">
    <location>
        <position position="125"/>
    </location>
    <ligand>
        <name>L-histidine</name>
        <dbReference type="ChEBI" id="CHEBI:57595"/>
    </ligand>
</feature>
<dbReference type="EMBL" id="DRTH01000092">
    <property type="protein sequence ID" value="HHF08445.1"/>
    <property type="molecule type" value="Genomic_DNA"/>
</dbReference>
<evidence type="ECO:0000256" key="1">
    <source>
        <dbReference type="ARBA" id="ARBA00008226"/>
    </source>
</evidence>
<evidence type="ECO:0000256" key="4">
    <source>
        <dbReference type="ARBA" id="ARBA00047639"/>
    </source>
</evidence>
<dbReference type="PROSITE" id="PS50862">
    <property type="entry name" value="AA_TRNA_LIGASE_II"/>
    <property type="match status" value="1"/>
</dbReference>
<feature type="binding site" evidence="6">
    <location>
        <begin position="80"/>
        <end position="82"/>
    </location>
    <ligand>
        <name>L-histidine</name>
        <dbReference type="ChEBI" id="CHEBI:57595"/>
    </ligand>
</feature>
<protein>
    <recommendedName>
        <fullName evidence="5">Histidine--tRNA ligase</fullName>
        <ecNumber evidence="5">6.1.1.21</ecNumber>
    </recommendedName>
    <alternativeName>
        <fullName evidence="5">Histidyl-tRNA synthetase</fullName>
        <shortName evidence="5">HisRS</shortName>
    </alternativeName>
</protein>
<dbReference type="InterPro" id="IPR006195">
    <property type="entry name" value="aa-tRNA-synth_II"/>
</dbReference>
<evidence type="ECO:0000313" key="8">
    <source>
        <dbReference type="EMBL" id="HHF08445.1"/>
    </source>
</evidence>
<dbReference type="NCBIfam" id="TIGR00442">
    <property type="entry name" value="hisS"/>
    <property type="match status" value="1"/>
</dbReference>
<dbReference type="GO" id="GO:0004821">
    <property type="term" value="F:histidine-tRNA ligase activity"/>
    <property type="evidence" value="ECO:0007669"/>
    <property type="project" value="UniProtKB-UniRule"/>
</dbReference>
<dbReference type="Pfam" id="PF03129">
    <property type="entry name" value="HGTP_anticodon"/>
    <property type="match status" value="1"/>
</dbReference>
<reference evidence="8" key="1">
    <citation type="journal article" date="2020" name="mSystems">
        <title>Genome- and Community-Level Interaction Insights into Carbon Utilization and Element Cycling Functions of Hydrothermarchaeota in Hydrothermal Sediment.</title>
        <authorList>
            <person name="Zhou Z."/>
            <person name="Liu Y."/>
            <person name="Xu W."/>
            <person name="Pan J."/>
            <person name="Luo Z.H."/>
            <person name="Li M."/>
        </authorList>
    </citation>
    <scope>NUCLEOTIDE SEQUENCE [LARGE SCALE GENOMIC DNA]</scope>
    <source>
        <strain evidence="8">HyVt-80</strain>
    </source>
</reference>
<dbReference type="CDD" id="cd00773">
    <property type="entry name" value="HisRS-like_core"/>
    <property type="match status" value="1"/>
</dbReference>
<feature type="domain" description="Aminoacyl-transfer RNA synthetases class-II family profile" evidence="7">
    <location>
        <begin position="1"/>
        <end position="330"/>
    </location>
</feature>
<evidence type="ECO:0000256" key="2">
    <source>
        <dbReference type="ARBA" id="ARBA00022741"/>
    </source>
</evidence>
<dbReference type="PIRSF" id="PIRSF001549">
    <property type="entry name" value="His-tRNA_synth"/>
    <property type="match status" value="1"/>
</dbReference>
<dbReference type="GO" id="GO:0006427">
    <property type="term" value="P:histidyl-tRNA aminoacylation"/>
    <property type="evidence" value="ECO:0007669"/>
    <property type="project" value="UniProtKB-UniRule"/>
</dbReference>
<dbReference type="GO" id="GO:0005737">
    <property type="term" value="C:cytoplasm"/>
    <property type="evidence" value="ECO:0007669"/>
    <property type="project" value="UniProtKB-SubCell"/>
</dbReference>
<dbReference type="HAMAP" id="MF_00127">
    <property type="entry name" value="His_tRNA_synth"/>
    <property type="match status" value="1"/>
</dbReference>
<evidence type="ECO:0000256" key="3">
    <source>
        <dbReference type="ARBA" id="ARBA00023146"/>
    </source>
</evidence>
<gene>
    <name evidence="5" type="primary">hisS</name>
    <name evidence="8" type="ORF">ENL26_01570</name>
</gene>
<keyword evidence="5" id="KW-0963">Cytoplasm</keyword>
<evidence type="ECO:0000256" key="6">
    <source>
        <dbReference type="PIRSR" id="PIRSR001549-1"/>
    </source>
</evidence>